<evidence type="ECO:0000313" key="11">
    <source>
        <dbReference type="EMBL" id="AXX88041.1"/>
    </source>
</evidence>
<evidence type="ECO:0000256" key="8">
    <source>
        <dbReference type="ARBA" id="ARBA00023306"/>
    </source>
</evidence>
<dbReference type="GO" id="GO:0004326">
    <property type="term" value="F:tetrahydrofolylpolyglutamate synthase activity"/>
    <property type="evidence" value="ECO:0007669"/>
    <property type="project" value="InterPro"/>
</dbReference>
<dbReference type="EMBL" id="NXAO01000015">
    <property type="protein sequence ID" value="PHO16090.1"/>
    <property type="molecule type" value="Genomic_DNA"/>
</dbReference>
<evidence type="ECO:0000256" key="2">
    <source>
        <dbReference type="ARBA" id="ARBA00004752"/>
    </source>
</evidence>
<organism evidence="11 14">
    <name type="scientific">Malaciobacter marinus</name>
    <dbReference type="NCBI Taxonomy" id="505249"/>
    <lineage>
        <taxon>Bacteria</taxon>
        <taxon>Pseudomonadati</taxon>
        <taxon>Campylobacterota</taxon>
        <taxon>Epsilonproteobacteria</taxon>
        <taxon>Campylobacterales</taxon>
        <taxon>Arcobacteraceae</taxon>
        <taxon>Malaciobacter</taxon>
    </lineage>
</organism>
<dbReference type="GO" id="GO:0051301">
    <property type="term" value="P:cell division"/>
    <property type="evidence" value="ECO:0007669"/>
    <property type="project" value="UniProtKB-KW"/>
</dbReference>
<dbReference type="EC" id="6.3.2.9" evidence="9"/>
<keyword evidence="7 9" id="KW-0067">ATP-binding</keyword>
<evidence type="ECO:0000256" key="4">
    <source>
        <dbReference type="ARBA" id="ARBA00022598"/>
    </source>
</evidence>
<evidence type="ECO:0000256" key="1">
    <source>
        <dbReference type="ARBA" id="ARBA00004496"/>
    </source>
</evidence>
<keyword evidence="9" id="KW-0133">Cell shape</keyword>
<dbReference type="InterPro" id="IPR005762">
    <property type="entry name" value="MurD"/>
</dbReference>
<dbReference type="GO" id="GO:0005524">
    <property type="term" value="F:ATP binding"/>
    <property type="evidence" value="ECO:0007669"/>
    <property type="project" value="UniProtKB-UniRule"/>
</dbReference>
<dbReference type="InterPro" id="IPR018109">
    <property type="entry name" value="Folylpolyglutamate_synth_CS"/>
</dbReference>
<sequence>MKSSEKIRVLGKGITAQAISEKFDNVTLYDDNNFNDYDINSNEITIVSPGIPPFNEMVKNSTNIISDYDFLYEDIPFSIWISGTNGKTTTTQMCQHLLEEYGSVAGGNIGTPIAKLDKNSKIWILETSSFTLHYTNKAKPNLYILLPISEDHITWHGSFKEYKNSKLKPLDFMNEGEIAIVPKEFEKYKTNATLITYDNSDELAEKLNIDKSKVNFKEPFLLDAILALACKKIIFDECDYKKINLFKVDEHKVEEFYDKKNRLWVNDSKATNIDATMNALKSYENKKIHLILGGDDKGANIEPLFASLKNKNIEIYAIGSNYKRIFTLSQKYLLKCNKTNNLENTVKKIDEKYQENDVAILSPAASSLDQFKSYAHRGKLFKELVYSLSKY</sequence>
<gene>
    <name evidence="9 11" type="primary">murD</name>
    <name evidence="11" type="ORF">AMRN_2334</name>
    <name evidence="12" type="ORF">CPH92_03945</name>
</gene>
<evidence type="ECO:0000256" key="5">
    <source>
        <dbReference type="ARBA" id="ARBA00022618"/>
    </source>
</evidence>
<keyword evidence="8 9" id="KW-0131">Cell cycle</keyword>
<protein>
    <recommendedName>
        <fullName evidence="9">UDP-N-acetylmuramoylalanine--D-glutamate ligase</fullName>
        <ecNumber evidence="9">6.3.2.9</ecNumber>
    </recommendedName>
    <alternativeName>
        <fullName evidence="9">D-glutamic acid-adding enzyme</fullName>
    </alternativeName>
    <alternativeName>
        <fullName evidence="9">UDP-N-acetylmuramoyl-L-alanyl-D-glutamate synthetase</fullName>
    </alternativeName>
</protein>
<comment type="function">
    <text evidence="9">Cell wall formation. Catalyzes the addition of glutamate to the nucleotide precursor UDP-N-acetylmuramoyl-L-alanine (UMA).</text>
</comment>
<comment type="subcellular location">
    <subcellularLocation>
        <location evidence="1 9">Cytoplasm</location>
    </subcellularLocation>
</comment>
<name>A0A347TN63_9BACT</name>
<keyword evidence="4 9" id="KW-0436">Ligase</keyword>
<keyword evidence="13" id="KW-1185">Reference proteome</keyword>
<reference evidence="11 14" key="3">
    <citation type="submission" date="2018-08" db="EMBL/GenBank/DDBJ databases">
        <title>Complete genome of the Arcobacter marinus type strain JCM 15502.</title>
        <authorList>
            <person name="Miller W.G."/>
            <person name="Yee E."/>
            <person name="Huynh S."/>
            <person name="Parker C.T."/>
        </authorList>
    </citation>
    <scope>NUCLEOTIDE SEQUENCE [LARGE SCALE GENOMIC DNA]</scope>
    <source>
        <strain evidence="11 14">JCM 15502</strain>
    </source>
</reference>
<dbReference type="Gene3D" id="3.40.1190.10">
    <property type="entry name" value="Mur-like, catalytic domain"/>
    <property type="match status" value="1"/>
</dbReference>
<proteinExistence type="inferred from homology"/>
<comment type="catalytic activity">
    <reaction evidence="9">
        <text>UDP-N-acetyl-alpha-D-muramoyl-L-alanine + D-glutamate + ATP = UDP-N-acetyl-alpha-D-muramoyl-L-alanyl-D-glutamate + ADP + phosphate + H(+)</text>
        <dbReference type="Rhea" id="RHEA:16429"/>
        <dbReference type="ChEBI" id="CHEBI:15378"/>
        <dbReference type="ChEBI" id="CHEBI:29986"/>
        <dbReference type="ChEBI" id="CHEBI:30616"/>
        <dbReference type="ChEBI" id="CHEBI:43474"/>
        <dbReference type="ChEBI" id="CHEBI:83898"/>
        <dbReference type="ChEBI" id="CHEBI:83900"/>
        <dbReference type="ChEBI" id="CHEBI:456216"/>
        <dbReference type="EC" id="6.3.2.9"/>
    </reaction>
</comment>
<dbReference type="NCBIfam" id="TIGR01087">
    <property type="entry name" value="murD"/>
    <property type="match status" value="1"/>
</dbReference>
<evidence type="ECO:0000256" key="3">
    <source>
        <dbReference type="ARBA" id="ARBA00022490"/>
    </source>
</evidence>
<dbReference type="UniPathway" id="UPA00219"/>
<dbReference type="GO" id="GO:0005737">
    <property type="term" value="C:cytoplasm"/>
    <property type="evidence" value="ECO:0007669"/>
    <property type="project" value="UniProtKB-SubCell"/>
</dbReference>
<evidence type="ECO:0000256" key="9">
    <source>
        <dbReference type="HAMAP-Rule" id="MF_00639"/>
    </source>
</evidence>
<comment type="similarity">
    <text evidence="9">Belongs to the MurCDEF family.</text>
</comment>
<dbReference type="InterPro" id="IPR013221">
    <property type="entry name" value="Mur_ligase_cen"/>
</dbReference>
<dbReference type="EMBL" id="CP032101">
    <property type="protein sequence ID" value="AXX88041.1"/>
    <property type="molecule type" value="Genomic_DNA"/>
</dbReference>
<dbReference type="HAMAP" id="MF_00639">
    <property type="entry name" value="MurD"/>
    <property type="match status" value="1"/>
</dbReference>
<dbReference type="GO" id="GO:0009252">
    <property type="term" value="P:peptidoglycan biosynthetic process"/>
    <property type="evidence" value="ECO:0007669"/>
    <property type="project" value="UniProtKB-UniRule"/>
</dbReference>
<dbReference type="RefSeq" id="WP_099310469.1">
    <property type="nucleotide sequence ID" value="NZ_CP032101.1"/>
</dbReference>
<evidence type="ECO:0000256" key="7">
    <source>
        <dbReference type="ARBA" id="ARBA00022840"/>
    </source>
</evidence>
<feature type="domain" description="Mur ligase central" evidence="10">
    <location>
        <begin position="81"/>
        <end position="211"/>
    </location>
</feature>
<evidence type="ECO:0000313" key="13">
    <source>
        <dbReference type="Proteomes" id="UP000224740"/>
    </source>
</evidence>
<dbReference type="PANTHER" id="PTHR43692">
    <property type="entry name" value="UDP-N-ACETYLMURAMOYLALANINE--D-GLUTAMATE LIGASE"/>
    <property type="match status" value="1"/>
</dbReference>
<dbReference type="Gene3D" id="3.90.190.20">
    <property type="entry name" value="Mur ligase, C-terminal domain"/>
    <property type="match status" value="1"/>
</dbReference>
<reference evidence="12" key="2">
    <citation type="submission" date="2017-09" db="EMBL/GenBank/DDBJ databases">
        <authorList>
            <person name="Perez-Cataluna A."/>
            <person name="Figueras M.J."/>
            <person name="Salas-Masso N."/>
        </authorList>
    </citation>
    <scope>NUCLEOTIDE SEQUENCE</scope>
    <source>
        <strain evidence="12">CECT 7727</strain>
    </source>
</reference>
<dbReference type="GO" id="GO:0071555">
    <property type="term" value="P:cell wall organization"/>
    <property type="evidence" value="ECO:0007669"/>
    <property type="project" value="UniProtKB-KW"/>
</dbReference>
<keyword evidence="6 9" id="KW-0547">Nucleotide-binding</keyword>
<keyword evidence="5 9" id="KW-0132">Cell division</keyword>
<accession>A0A347TN63</accession>
<keyword evidence="9" id="KW-0961">Cell wall biogenesis/degradation</keyword>
<evidence type="ECO:0000259" key="10">
    <source>
        <dbReference type="Pfam" id="PF08245"/>
    </source>
</evidence>
<reference evidence="13" key="1">
    <citation type="submission" date="2017-09" db="EMBL/GenBank/DDBJ databases">
        <title>Arcobacter canalis sp. nov., a new species isolated from a water canal contaminated with urban sewage.</title>
        <authorList>
            <person name="Perez-Cataluna A."/>
            <person name="Salas-Masso N."/>
            <person name="Figueras M.J."/>
        </authorList>
    </citation>
    <scope>NUCLEOTIDE SEQUENCE [LARGE SCALE GENOMIC DNA]</scope>
    <source>
        <strain evidence="13">CECT 7727</strain>
    </source>
</reference>
<dbReference type="GO" id="GO:0008360">
    <property type="term" value="P:regulation of cell shape"/>
    <property type="evidence" value="ECO:0007669"/>
    <property type="project" value="UniProtKB-KW"/>
</dbReference>
<dbReference type="SUPFAM" id="SSF53623">
    <property type="entry name" value="MurD-like peptide ligases, catalytic domain"/>
    <property type="match status" value="1"/>
</dbReference>
<feature type="binding site" evidence="9">
    <location>
        <begin position="83"/>
        <end position="89"/>
    </location>
    <ligand>
        <name>ATP</name>
        <dbReference type="ChEBI" id="CHEBI:30616"/>
    </ligand>
</feature>
<keyword evidence="3 9" id="KW-0963">Cytoplasm</keyword>
<dbReference type="SUPFAM" id="SSF53244">
    <property type="entry name" value="MurD-like peptide ligases, peptide-binding domain"/>
    <property type="match status" value="1"/>
</dbReference>
<dbReference type="GO" id="GO:0008764">
    <property type="term" value="F:UDP-N-acetylmuramoylalanine-D-glutamate ligase activity"/>
    <property type="evidence" value="ECO:0007669"/>
    <property type="project" value="UniProtKB-UniRule"/>
</dbReference>
<dbReference type="KEGG" id="amar:AMRN_2334"/>
<dbReference type="Proteomes" id="UP000264693">
    <property type="component" value="Chromosome"/>
</dbReference>
<dbReference type="PANTHER" id="PTHR43692:SF1">
    <property type="entry name" value="UDP-N-ACETYLMURAMOYLALANINE--D-GLUTAMATE LIGASE"/>
    <property type="match status" value="1"/>
</dbReference>
<evidence type="ECO:0000313" key="14">
    <source>
        <dbReference type="Proteomes" id="UP000264693"/>
    </source>
</evidence>
<dbReference type="Pfam" id="PF08245">
    <property type="entry name" value="Mur_ligase_M"/>
    <property type="match status" value="1"/>
</dbReference>
<dbReference type="InterPro" id="IPR036615">
    <property type="entry name" value="Mur_ligase_C_dom_sf"/>
</dbReference>
<comment type="pathway">
    <text evidence="2 9">Cell wall biogenesis; peptidoglycan biosynthesis.</text>
</comment>
<dbReference type="PROSITE" id="PS01011">
    <property type="entry name" value="FOLYLPOLYGLU_SYNT_1"/>
    <property type="match status" value="1"/>
</dbReference>
<keyword evidence="9" id="KW-0573">Peptidoglycan synthesis</keyword>
<dbReference type="AlphaFoldDB" id="A0A347TN63"/>
<evidence type="ECO:0000313" key="12">
    <source>
        <dbReference type="EMBL" id="PHO16090.1"/>
    </source>
</evidence>
<dbReference type="InterPro" id="IPR036565">
    <property type="entry name" value="Mur-like_cat_sf"/>
</dbReference>
<evidence type="ECO:0000256" key="6">
    <source>
        <dbReference type="ARBA" id="ARBA00022741"/>
    </source>
</evidence>
<dbReference type="Proteomes" id="UP000224740">
    <property type="component" value="Unassembled WGS sequence"/>
</dbReference>